<dbReference type="Proteomes" id="UP000013525">
    <property type="component" value="Unassembled WGS sequence"/>
</dbReference>
<protein>
    <submittedName>
        <fullName evidence="1">Uncharacterized protein</fullName>
    </submittedName>
</protein>
<reference evidence="1 2" key="1">
    <citation type="journal article" date="2013" name="Genome Announc.">
        <title>Draft Genome Sequence of Rhodococcus rhodnii Strain LMG5362, a Symbiont of Rhodnius prolixus (Hemiptera, Reduviidae, Triatominae), the Principle Vector of Trypanosoma cruzi.</title>
        <authorList>
            <person name="Pachebat J.A."/>
            <person name="van Keulen G."/>
            <person name="Whitten M.M."/>
            <person name="Girdwood S."/>
            <person name="Del Sol R."/>
            <person name="Dyson P.J."/>
            <person name="Facey P.D."/>
        </authorList>
    </citation>
    <scope>NUCLEOTIDE SEQUENCE [LARGE SCALE GENOMIC DNA]</scope>
    <source>
        <strain evidence="1 2">LMG 5362</strain>
    </source>
</reference>
<proteinExistence type="predicted"/>
<evidence type="ECO:0000313" key="2">
    <source>
        <dbReference type="Proteomes" id="UP000013525"/>
    </source>
</evidence>
<keyword evidence="2" id="KW-1185">Reference proteome</keyword>
<comment type="caution">
    <text evidence="1">The sequence shown here is derived from an EMBL/GenBank/DDBJ whole genome shotgun (WGS) entry which is preliminary data.</text>
</comment>
<organism evidence="1 2">
    <name type="scientific">Rhodococcus rhodnii LMG 5362</name>
    <dbReference type="NCBI Taxonomy" id="1273125"/>
    <lineage>
        <taxon>Bacteria</taxon>
        <taxon>Bacillati</taxon>
        <taxon>Actinomycetota</taxon>
        <taxon>Actinomycetes</taxon>
        <taxon>Mycobacteriales</taxon>
        <taxon>Nocardiaceae</taxon>
        <taxon>Rhodococcus</taxon>
    </lineage>
</organism>
<dbReference type="EMBL" id="APMY01000071">
    <property type="protein sequence ID" value="EOM76274.1"/>
    <property type="molecule type" value="Genomic_DNA"/>
</dbReference>
<name>R7WQM6_9NOCA</name>
<gene>
    <name evidence="1" type="ORF">Rrhod_2374</name>
</gene>
<accession>R7WQM6</accession>
<dbReference type="AlphaFoldDB" id="R7WQM6"/>
<evidence type="ECO:0000313" key="1">
    <source>
        <dbReference type="EMBL" id="EOM76274.1"/>
    </source>
</evidence>
<sequence length="40" mass="4575">MTREQRGLIWAEFLRVIFELLAKKACPCWGFAAVAELSYG</sequence>